<dbReference type="Gene3D" id="2.60.40.1180">
    <property type="entry name" value="Golgi alpha-mannosidase II"/>
    <property type="match status" value="1"/>
</dbReference>
<dbReference type="SUPFAM" id="SSF51011">
    <property type="entry name" value="Glycosyl hydrolase domain"/>
    <property type="match status" value="1"/>
</dbReference>
<comment type="catalytic activity">
    <reaction evidence="1">
        <text>Hydrolysis of terminal non-reducing alpha-L-arabinofuranoside residues in alpha-L-arabinosides.</text>
        <dbReference type="EC" id="3.2.1.55"/>
    </reaction>
</comment>
<protein>
    <recommendedName>
        <fullName evidence="5">non-reducing end alpha-L-arabinofuranosidase</fullName>
        <ecNumber evidence="5">3.2.1.55</ecNumber>
    </recommendedName>
</protein>
<reference evidence="10 11" key="1">
    <citation type="journal article" date="2021" name="Int. J. Syst. Evol. Microbiol.">
        <title>Lentilactobacillus fungorum sp. nov., isolated from spent mushroom substrates.</title>
        <authorList>
            <person name="Tohno M."/>
            <person name="Tanizawa Y."/>
            <person name="Kojima Y."/>
            <person name="Sakamoto M."/>
            <person name="Ohkuma M."/>
            <person name="Kobayashi H."/>
        </authorList>
    </citation>
    <scope>NUCLEOTIDE SEQUENCE [LARGE SCALE GENOMIC DNA]</scope>
    <source>
        <strain evidence="10 11">YK48G</strain>
    </source>
</reference>
<dbReference type="InterPro" id="IPR010720">
    <property type="entry name" value="Alpha-L-AF_C"/>
</dbReference>
<evidence type="ECO:0000256" key="6">
    <source>
        <dbReference type="ARBA" id="ARBA00022801"/>
    </source>
</evidence>
<dbReference type="InterPro" id="IPR017853">
    <property type="entry name" value="GH"/>
</dbReference>
<name>A0ABQ3VZU7_9LACO</name>
<keyword evidence="11" id="KW-1185">Reference proteome</keyword>
<evidence type="ECO:0000256" key="4">
    <source>
        <dbReference type="ARBA" id="ARBA00011165"/>
    </source>
</evidence>
<dbReference type="InterPro" id="IPR013780">
    <property type="entry name" value="Glyco_hydro_b"/>
</dbReference>
<evidence type="ECO:0000256" key="2">
    <source>
        <dbReference type="ARBA" id="ARBA00004881"/>
    </source>
</evidence>
<evidence type="ECO:0000256" key="1">
    <source>
        <dbReference type="ARBA" id="ARBA00001462"/>
    </source>
</evidence>
<proteinExistence type="inferred from homology"/>
<keyword evidence="6" id="KW-0378">Hydrolase</keyword>
<dbReference type="PANTHER" id="PTHR43576">
    <property type="entry name" value="ALPHA-L-ARABINOFURANOSIDASE C-RELATED"/>
    <property type="match status" value="1"/>
</dbReference>
<keyword evidence="8" id="KW-0326">Glycosidase</keyword>
<evidence type="ECO:0000313" key="11">
    <source>
        <dbReference type="Proteomes" id="UP000604765"/>
    </source>
</evidence>
<dbReference type="RefSeq" id="WP_203629796.1">
    <property type="nucleotide sequence ID" value="NZ_BNJR01000012.1"/>
</dbReference>
<dbReference type="Pfam" id="PF22848">
    <property type="entry name" value="ASD1_dom"/>
    <property type="match status" value="1"/>
</dbReference>
<dbReference type="PANTHER" id="PTHR43576:SF3">
    <property type="entry name" value="ALPHA-L-ARABINOFURANOSIDASE C"/>
    <property type="match status" value="1"/>
</dbReference>
<comment type="pathway">
    <text evidence="2">Glycan metabolism.</text>
</comment>
<evidence type="ECO:0000256" key="7">
    <source>
        <dbReference type="ARBA" id="ARBA00023277"/>
    </source>
</evidence>
<dbReference type="SUPFAM" id="SSF51445">
    <property type="entry name" value="(Trans)glycosidases"/>
    <property type="match status" value="1"/>
</dbReference>
<keyword evidence="7" id="KW-0119">Carbohydrate metabolism</keyword>
<evidence type="ECO:0000256" key="5">
    <source>
        <dbReference type="ARBA" id="ARBA00012670"/>
    </source>
</evidence>
<sequence length="497" mass="55960">MKSKLKISKALQIAPIDPRLWGSFVEQGGRAVYEGLYQPNHPTADSDGFRTDVIKAVKQLGVPLVRFPGGNYVSGYNWEDGIGPKQARPVRAELAWKSLDNNQFGLHEFMKWCVKVGTQPYLAINLGTRGIDEARRLVEYCNFPYQTALTDLRKQNGADKPFNVKLWALGNEVDGDWQIGHKTAYEYGRLAHETAKVIHTLDPDAELVACGSSMYSKDTFGKWENTVLDACYDDVDYLSIHQYFGNSDNDFAEFLGSSVKLEHFITDEIAICDSAKARKRSNKTLNIAFDEWNVWYHSSEADKKQKNWQYAPHLLEDHYNFEDALLIGSLAITLMKHADRVKIGCLAQLVNVIAPIMTNTTGTPSLWYQSIYFPFMQVAHYGKGIALTPETEVASYPSKNGDVSYTDSIAVYNPDAHEMVIFVVNKSKNPVDFSVEVKEFKLGKLKMATQFAGYDIKQTNENQSMKLTDLKTINVTEAGINATLSGRSWNVIRIEAR</sequence>
<comment type="caution">
    <text evidence="10">The sequence shown here is derived from an EMBL/GenBank/DDBJ whole genome shotgun (WGS) entry which is preliminary data.</text>
</comment>
<dbReference type="Gene3D" id="3.20.20.80">
    <property type="entry name" value="Glycosidases"/>
    <property type="match status" value="1"/>
</dbReference>
<gene>
    <name evidence="10" type="primary">abfA2_1</name>
    <name evidence="10" type="ORF">YK48G_11820</name>
</gene>
<dbReference type="SMART" id="SM00813">
    <property type="entry name" value="Alpha-L-AF_C"/>
    <property type="match status" value="1"/>
</dbReference>
<dbReference type="EMBL" id="BNJR01000012">
    <property type="protein sequence ID" value="GHP13757.1"/>
    <property type="molecule type" value="Genomic_DNA"/>
</dbReference>
<dbReference type="InterPro" id="IPR055235">
    <property type="entry name" value="ASD1_cat"/>
</dbReference>
<accession>A0ABQ3VZU7</accession>
<comment type="subunit">
    <text evidence="4">Homohexamer; trimer of dimers.</text>
</comment>
<feature type="domain" description="Alpha-L-arabinofuranosidase C-terminal" evidence="9">
    <location>
        <begin position="290"/>
        <end position="488"/>
    </location>
</feature>
<organism evidence="10 11">
    <name type="scientific">Lentilactobacillus fungorum</name>
    <dbReference type="NCBI Taxonomy" id="2201250"/>
    <lineage>
        <taxon>Bacteria</taxon>
        <taxon>Bacillati</taxon>
        <taxon>Bacillota</taxon>
        <taxon>Bacilli</taxon>
        <taxon>Lactobacillales</taxon>
        <taxon>Lactobacillaceae</taxon>
        <taxon>Lentilactobacillus</taxon>
    </lineage>
</organism>
<dbReference type="EC" id="3.2.1.55" evidence="5"/>
<evidence type="ECO:0000259" key="9">
    <source>
        <dbReference type="SMART" id="SM00813"/>
    </source>
</evidence>
<dbReference type="Pfam" id="PF06964">
    <property type="entry name" value="Alpha-L-AF_C"/>
    <property type="match status" value="1"/>
</dbReference>
<evidence type="ECO:0000313" key="10">
    <source>
        <dbReference type="EMBL" id="GHP13757.1"/>
    </source>
</evidence>
<comment type="similarity">
    <text evidence="3">Belongs to the glycosyl hydrolase 51 family.</text>
</comment>
<evidence type="ECO:0000256" key="3">
    <source>
        <dbReference type="ARBA" id="ARBA00007186"/>
    </source>
</evidence>
<evidence type="ECO:0000256" key="8">
    <source>
        <dbReference type="ARBA" id="ARBA00023295"/>
    </source>
</evidence>
<dbReference type="Proteomes" id="UP000604765">
    <property type="component" value="Unassembled WGS sequence"/>
</dbReference>